<keyword evidence="7" id="KW-0732">Signal</keyword>
<dbReference type="GO" id="GO:0016042">
    <property type="term" value="P:lipid catabolic process"/>
    <property type="evidence" value="ECO:0007669"/>
    <property type="project" value="UniProtKB-KW"/>
</dbReference>
<organism evidence="9 10">
    <name type="scientific">Pseudothermotoga hypogea DSM 11164 = NBRC 106472</name>
    <dbReference type="NCBI Taxonomy" id="1123384"/>
    <lineage>
        <taxon>Bacteria</taxon>
        <taxon>Thermotogati</taxon>
        <taxon>Thermotogota</taxon>
        <taxon>Thermotogae</taxon>
        <taxon>Thermotogales</taxon>
        <taxon>Thermotogaceae</taxon>
        <taxon>Pseudothermotoga</taxon>
    </lineage>
</organism>
<dbReference type="CDD" id="cd09116">
    <property type="entry name" value="PLDc_Nuc_like"/>
    <property type="match status" value="2"/>
</dbReference>
<evidence type="ECO:0000256" key="1">
    <source>
        <dbReference type="ARBA" id="ARBA00000798"/>
    </source>
</evidence>
<proteinExistence type="inferred from homology"/>
<evidence type="ECO:0000313" key="10">
    <source>
        <dbReference type="Proteomes" id="UP000077469"/>
    </source>
</evidence>
<dbReference type="PANTHER" id="PTHR43856">
    <property type="entry name" value="CARDIOLIPIN HYDROLASE"/>
    <property type="match status" value="1"/>
</dbReference>
<evidence type="ECO:0000256" key="7">
    <source>
        <dbReference type="SAM" id="SignalP"/>
    </source>
</evidence>
<dbReference type="OrthoDB" id="37007at2"/>
<keyword evidence="4" id="KW-0378">Hydrolase</keyword>
<evidence type="ECO:0000256" key="5">
    <source>
        <dbReference type="ARBA" id="ARBA00022963"/>
    </source>
</evidence>
<feature type="chain" id="PRO_5006945744" description="phospholipase D" evidence="7">
    <location>
        <begin position="19"/>
        <end position="292"/>
    </location>
</feature>
<dbReference type="GO" id="GO:0016891">
    <property type="term" value="F:RNA endonuclease activity producing 5'-phosphomonoesters, hydrolytic mechanism"/>
    <property type="evidence" value="ECO:0007669"/>
    <property type="project" value="TreeGrafter"/>
</dbReference>
<comment type="catalytic activity">
    <reaction evidence="1">
        <text>a 1,2-diacyl-sn-glycero-3-phosphocholine + H2O = a 1,2-diacyl-sn-glycero-3-phosphate + choline + H(+)</text>
        <dbReference type="Rhea" id="RHEA:14445"/>
        <dbReference type="ChEBI" id="CHEBI:15354"/>
        <dbReference type="ChEBI" id="CHEBI:15377"/>
        <dbReference type="ChEBI" id="CHEBI:15378"/>
        <dbReference type="ChEBI" id="CHEBI:57643"/>
        <dbReference type="ChEBI" id="CHEBI:58608"/>
        <dbReference type="EC" id="3.1.4.4"/>
    </reaction>
</comment>
<evidence type="ECO:0000256" key="6">
    <source>
        <dbReference type="ARBA" id="ARBA00023098"/>
    </source>
</evidence>
<dbReference type="GO" id="GO:0006793">
    <property type="term" value="P:phosphorus metabolic process"/>
    <property type="evidence" value="ECO:0007669"/>
    <property type="project" value="UniProtKB-ARBA"/>
</dbReference>
<dbReference type="InterPro" id="IPR025202">
    <property type="entry name" value="PLD-like_dom"/>
</dbReference>
<dbReference type="RefSeq" id="WP_031504295.1">
    <property type="nucleotide sequence ID" value="NC_022795.1"/>
</dbReference>
<comment type="similarity">
    <text evidence="2">Belongs to the phospholipase D family.</text>
</comment>
<dbReference type="Gene3D" id="3.30.870.10">
    <property type="entry name" value="Endonuclease Chain A"/>
    <property type="match status" value="2"/>
</dbReference>
<dbReference type="EC" id="3.1.4.4" evidence="3"/>
<evidence type="ECO:0000313" key="9">
    <source>
        <dbReference type="EMBL" id="AJC74037.1"/>
    </source>
</evidence>
<evidence type="ECO:0000256" key="4">
    <source>
        <dbReference type="ARBA" id="ARBA00022801"/>
    </source>
</evidence>
<dbReference type="PANTHER" id="PTHR43856:SF1">
    <property type="entry name" value="MITOCHONDRIAL CARDIOLIPIN HYDROLASE"/>
    <property type="match status" value="1"/>
</dbReference>
<dbReference type="AlphaFoldDB" id="A0A0X1KRV7"/>
<dbReference type="GO" id="GO:0004630">
    <property type="term" value="F:phospholipase D activity"/>
    <property type="evidence" value="ECO:0007669"/>
    <property type="project" value="UniProtKB-EC"/>
</dbReference>
<keyword evidence="10" id="KW-1185">Reference proteome</keyword>
<keyword evidence="6" id="KW-0443">Lipid metabolism</keyword>
<dbReference type="InterPro" id="IPR001736">
    <property type="entry name" value="PLipase_D/transphosphatidylase"/>
</dbReference>
<dbReference type="PaxDb" id="1123384-AJ81_07350"/>
<dbReference type="STRING" id="1123384.AJ81_07350"/>
<dbReference type="EMBL" id="CP007141">
    <property type="protein sequence ID" value="AJC74037.1"/>
    <property type="molecule type" value="Genomic_DNA"/>
</dbReference>
<dbReference type="SUPFAM" id="SSF56024">
    <property type="entry name" value="Phospholipase D/nuclease"/>
    <property type="match status" value="2"/>
</dbReference>
<dbReference type="SMART" id="SM00155">
    <property type="entry name" value="PLDc"/>
    <property type="match status" value="2"/>
</dbReference>
<gene>
    <name evidence="9" type="ORF">AJ81_07350</name>
</gene>
<feature type="domain" description="PLD phosphodiesterase" evidence="8">
    <location>
        <begin position="86"/>
        <end position="113"/>
    </location>
</feature>
<dbReference type="Pfam" id="PF13091">
    <property type="entry name" value="PLDc_2"/>
    <property type="match status" value="2"/>
</dbReference>
<reference evidence="9 10" key="1">
    <citation type="submission" date="2014-01" db="EMBL/GenBank/DDBJ databases">
        <title>Genome sequencing of Thermotog hypogea.</title>
        <authorList>
            <person name="Zhang X."/>
            <person name="Alvare G."/>
            <person name="Fristensky B."/>
            <person name="Chen L."/>
            <person name="Suen T."/>
            <person name="Chen Q."/>
            <person name="Ma K."/>
        </authorList>
    </citation>
    <scope>NUCLEOTIDE SEQUENCE [LARGE SCALE GENOMIC DNA]</scope>
    <source>
        <strain evidence="9 10">DSM 11164</strain>
    </source>
</reference>
<evidence type="ECO:0000256" key="3">
    <source>
        <dbReference type="ARBA" id="ARBA00012027"/>
    </source>
</evidence>
<dbReference type="PROSITE" id="PS50035">
    <property type="entry name" value="PLD"/>
    <property type="match status" value="2"/>
</dbReference>
<dbReference type="KEGG" id="phy:AJ81_07350"/>
<feature type="domain" description="PLD phosphodiesterase" evidence="8">
    <location>
        <begin position="231"/>
        <end position="258"/>
    </location>
</feature>
<feature type="signal peptide" evidence="7">
    <location>
        <begin position="1"/>
        <end position="18"/>
    </location>
</feature>
<keyword evidence="5" id="KW-0442">Lipid degradation</keyword>
<evidence type="ECO:0000259" key="8">
    <source>
        <dbReference type="PROSITE" id="PS50035"/>
    </source>
</evidence>
<dbReference type="Proteomes" id="UP000077469">
    <property type="component" value="Chromosome"/>
</dbReference>
<dbReference type="PATRIC" id="fig|1123384.7.peg.1476"/>
<dbReference type="InterPro" id="IPR051406">
    <property type="entry name" value="PLD_domain"/>
</dbReference>
<protein>
    <recommendedName>
        <fullName evidence="3">phospholipase D</fullName>
        <ecNumber evidence="3">3.1.4.4</ecNumber>
    </recommendedName>
</protein>
<accession>A0A0X1KRV7</accession>
<sequence>MKALLLCFVAVSSFCVQIMFTPIESTDWLCELVDQASHSVYVCSYSLDEKSFLHALSEAARRGVDVRVIFETGVAPKDVRVRMDVESSLLHLKFIVVDGERIVLGSANFTENSLKRSINDLLFIEDRAVGLQLASFFDALWNGELKRFEVSHGKILLKNFDLEDLLLKELSKASKTVDVAMFALTHPKVWSMLKILSSKNVKIRLLVDRWFLNNSMLKNLPDSGIELRIFEPFTLHTKLFIIDGRVVVSGSANATKSAYERNVELMMLIRETSLVQHYREFFEHIWQEGSEP</sequence>
<evidence type="ECO:0000256" key="2">
    <source>
        <dbReference type="ARBA" id="ARBA00008664"/>
    </source>
</evidence>
<name>A0A0X1KRV7_9THEM</name>